<organism evidence="3 4">
    <name type="scientific">Moesziomyces aphidis</name>
    <name type="common">Pseudozyma aphidis</name>
    <dbReference type="NCBI Taxonomy" id="84754"/>
    <lineage>
        <taxon>Eukaryota</taxon>
        <taxon>Fungi</taxon>
        <taxon>Dikarya</taxon>
        <taxon>Basidiomycota</taxon>
        <taxon>Ustilaginomycotina</taxon>
        <taxon>Ustilaginomycetes</taxon>
        <taxon>Ustilaginales</taxon>
        <taxon>Ustilaginaceae</taxon>
        <taxon>Moesziomyces</taxon>
    </lineage>
</organism>
<feature type="transmembrane region" description="Helical" evidence="2">
    <location>
        <begin position="187"/>
        <end position="205"/>
    </location>
</feature>
<keyword evidence="4" id="KW-1185">Reference proteome</keyword>
<gene>
    <name evidence="3" type="ORF">PaG_04163</name>
</gene>
<dbReference type="EMBL" id="AWNI01000014">
    <property type="protein sequence ID" value="ETS61665.1"/>
    <property type="molecule type" value="Genomic_DNA"/>
</dbReference>
<feature type="transmembrane region" description="Helical" evidence="2">
    <location>
        <begin position="123"/>
        <end position="144"/>
    </location>
</feature>
<feature type="region of interest" description="Disordered" evidence="1">
    <location>
        <begin position="381"/>
        <end position="412"/>
    </location>
</feature>
<dbReference type="Proteomes" id="UP000019462">
    <property type="component" value="Unassembled WGS sequence"/>
</dbReference>
<name>W3VJG6_MOEAP</name>
<keyword evidence="2" id="KW-1133">Transmembrane helix</keyword>
<comment type="caution">
    <text evidence="3">The sequence shown here is derived from an EMBL/GenBank/DDBJ whole genome shotgun (WGS) entry which is preliminary data.</text>
</comment>
<dbReference type="HOGENOM" id="CLU_521945_0_0_1"/>
<dbReference type="AlphaFoldDB" id="W3VJG6"/>
<feature type="transmembrane region" description="Helical" evidence="2">
    <location>
        <begin position="565"/>
        <end position="584"/>
    </location>
</feature>
<feature type="transmembrane region" description="Helical" evidence="2">
    <location>
        <begin position="322"/>
        <end position="342"/>
    </location>
</feature>
<protein>
    <submittedName>
        <fullName evidence="3">Uncharacterized protein</fullName>
    </submittedName>
</protein>
<keyword evidence="2" id="KW-0812">Transmembrane</keyword>
<evidence type="ECO:0000256" key="1">
    <source>
        <dbReference type="SAM" id="MobiDB-lite"/>
    </source>
</evidence>
<reference evidence="3 4" key="1">
    <citation type="journal article" date="2014" name="Genome Announc.">
        <title>Genome sequence of the basidiomycetous fungus Pseudozyma aphidis DSM70725, an efficient producer of biosurfactant mannosylerythritol lipids.</title>
        <authorList>
            <person name="Lorenz S."/>
            <person name="Guenther M."/>
            <person name="Grumaz C."/>
            <person name="Rupp S."/>
            <person name="Zibek S."/>
            <person name="Sohn K."/>
        </authorList>
    </citation>
    <scope>NUCLEOTIDE SEQUENCE [LARGE SCALE GENOMIC DNA]</scope>
    <source>
        <strain evidence="4">ATCC 32657 / CBS 517.83 / DSM 70725 / JCM 10318 / NBRC 10182 / NRRL Y-7954 / St-0401</strain>
    </source>
</reference>
<keyword evidence="2" id="KW-0472">Membrane</keyword>
<evidence type="ECO:0000313" key="3">
    <source>
        <dbReference type="EMBL" id="ETS61665.1"/>
    </source>
</evidence>
<evidence type="ECO:0000256" key="2">
    <source>
        <dbReference type="SAM" id="Phobius"/>
    </source>
</evidence>
<proteinExistence type="predicted"/>
<sequence>MPPHWTRCYHPIHFFTHAHPRSHTPTPRLHQPRASPALHRLVCNPSTITTAASSWNQRLHHIRILRRGAATIFGMAAPIRKGAQRGITGNPGDASDFSSSSVSIGCGDTPPNLRQLRSSYRRFFFLHVLALVPTFAILVAALLGSLKVREFCHLQDSPRDAPHTYASPDSAFQSGYQKGRCRKILDAQLLLSTLALGVVGWLASYTSRKACLAFADRIIPRLFSPSRLLSRSPRFQLPTTENGPGRESVIVTVAIAMQALIGESLRVLSFYWACCILVTALYLYPIQEKYAHRPSTANLIDTAASITGPDWAWRLSFRDPRFFVAAWSSIAWALAEASFGAFQILHQVALYKPADVEPAAEMQWPDSDALQTDRAGVGQSGFSMLSGRGLESAPEPNPTSGRGNGKARRMSASRALEQARQRLVQPAGDLSAPSSYGAMGALDEAVEQVDEEAIATGDETDSQASASSFSSETISLLDQELEEEVERFLVAKERSEVEAVLGVPLPEIPVALCALWRIDAMLWSIGSSLLLSSSFTHAQGTLGHLSHDRFDLSPHFQLLPPFDGFGLTFFVLFVLHTIVSSLWATSLPFLGFATTTYASLLFGLAIMVAALARWGLLI</sequence>
<accession>W3VJG6</accession>
<dbReference type="OrthoDB" id="3364069at2759"/>
<evidence type="ECO:0000313" key="4">
    <source>
        <dbReference type="Proteomes" id="UP000019462"/>
    </source>
</evidence>
<feature type="transmembrane region" description="Helical" evidence="2">
    <location>
        <begin position="596"/>
        <end position="616"/>
    </location>
</feature>
<feature type="transmembrane region" description="Helical" evidence="2">
    <location>
        <begin position="265"/>
        <end position="284"/>
    </location>
</feature>